<comment type="caution">
    <text evidence="7">The sequence shown here is derived from an EMBL/GenBank/DDBJ whole genome shotgun (WGS) entry which is preliminary data.</text>
</comment>
<feature type="transmembrane region" description="Helical" evidence="5">
    <location>
        <begin position="60"/>
        <end position="81"/>
    </location>
</feature>
<sequence length="241" mass="27929">MANLTINTTQNVNLAYKTVGIGERILAFLIDAFILWLYLFIVNFITALIGTAFVDNWTVFGIQSLLFLPISFYSLFMHIVFNGRTVGKMVLKTKVVRVDGLPANWSNYMIRWLLRLVDIWMFLGSIGILSILFSSKHQRIGDAAAGTVVITTKQKVKISHTILEEVEEAYQPKFLNVTKLSDKDVRLIKETYHIALRSNDFKTMKELRNRVEEVLEIKSDLYDRQFLDIILKDYNYYTQKL</sequence>
<evidence type="ECO:0000256" key="4">
    <source>
        <dbReference type="ARBA" id="ARBA00023136"/>
    </source>
</evidence>
<accession>A0A918N433</accession>
<evidence type="ECO:0000256" key="5">
    <source>
        <dbReference type="SAM" id="Phobius"/>
    </source>
</evidence>
<evidence type="ECO:0000259" key="6">
    <source>
        <dbReference type="Pfam" id="PF06271"/>
    </source>
</evidence>
<name>A0A918N433_9FLAO</name>
<evidence type="ECO:0000256" key="3">
    <source>
        <dbReference type="ARBA" id="ARBA00022989"/>
    </source>
</evidence>
<protein>
    <recommendedName>
        <fullName evidence="6">RDD domain-containing protein</fullName>
    </recommendedName>
</protein>
<reference evidence="7 8" key="1">
    <citation type="journal article" date="2014" name="Int. J. Syst. Evol. Microbiol.">
        <title>Complete genome sequence of Corynebacterium casei LMG S-19264T (=DSM 44701T), isolated from a smear-ripened cheese.</title>
        <authorList>
            <consortium name="US DOE Joint Genome Institute (JGI-PGF)"/>
            <person name="Walter F."/>
            <person name="Albersmeier A."/>
            <person name="Kalinowski J."/>
            <person name="Ruckert C."/>
        </authorList>
    </citation>
    <scope>NUCLEOTIDE SEQUENCE [LARGE SCALE GENOMIC DNA]</scope>
    <source>
        <strain evidence="7 8">KCTC 12285</strain>
    </source>
</reference>
<organism evidence="7 8">
    <name type="scientific">Aquimarina muelleri</name>
    <dbReference type="NCBI Taxonomy" id="279356"/>
    <lineage>
        <taxon>Bacteria</taxon>
        <taxon>Pseudomonadati</taxon>
        <taxon>Bacteroidota</taxon>
        <taxon>Flavobacteriia</taxon>
        <taxon>Flavobacteriales</taxon>
        <taxon>Flavobacteriaceae</taxon>
        <taxon>Aquimarina</taxon>
    </lineage>
</organism>
<dbReference type="PANTHER" id="PTHR38480">
    <property type="entry name" value="SLR0254 PROTEIN"/>
    <property type="match status" value="1"/>
</dbReference>
<dbReference type="GO" id="GO:0016020">
    <property type="term" value="C:membrane"/>
    <property type="evidence" value="ECO:0007669"/>
    <property type="project" value="UniProtKB-SubCell"/>
</dbReference>
<proteinExistence type="predicted"/>
<evidence type="ECO:0000313" key="8">
    <source>
        <dbReference type="Proteomes" id="UP000601108"/>
    </source>
</evidence>
<evidence type="ECO:0000313" key="7">
    <source>
        <dbReference type="EMBL" id="GGX31667.1"/>
    </source>
</evidence>
<dbReference type="PANTHER" id="PTHR38480:SF1">
    <property type="entry name" value="SLR0254 PROTEIN"/>
    <property type="match status" value="1"/>
</dbReference>
<dbReference type="Proteomes" id="UP000601108">
    <property type="component" value="Unassembled WGS sequence"/>
</dbReference>
<keyword evidence="8" id="KW-1185">Reference proteome</keyword>
<dbReference type="EMBL" id="BMWS01000032">
    <property type="protein sequence ID" value="GGX31667.1"/>
    <property type="molecule type" value="Genomic_DNA"/>
</dbReference>
<evidence type="ECO:0000256" key="2">
    <source>
        <dbReference type="ARBA" id="ARBA00022692"/>
    </source>
</evidence>
<comment type="subcellular location">
    <subcellularLocation>
        <location evidence="1">Membrane</location>
        <topology evidence="1">Multi-pass membrane protein</topology>
    </subcellularLocation>
</comment>
<feature type="transmembrane region" description="Helical" evidence="5">
    <location>
        <begin position="25"/>
        <end position="54"/>
    </location>
</feature>
<keyword evidence="4 5" id="KW-0472">Membrane</keyword>
<dbReference type="AlphaFoldDB" id="A0A918N433"/>
<dbReference type="InterPro" id="IPR010432">
    <property type="entry name" value="RDD"/>
</dbReference>
<gene>
    <name evidence="7" type="ORF">GCM10007384_35850</name>
</gene>
<dbReference type="RefSeq" id="WP_027413457.1">
    <property type="nucleotide sequence ID" value="NZ_BMWS01000032.1"/>
</dbReference>
<evidence type="ECO:0000256" key="1">
    <source>
        <dbReference type="ARBA" id="ARBA00004141"/>
    </source>
</evidence>
<dbReference type="Pfam" id="PF06271">
    <property type="entry name" value="RDD"/>
    <property type="match status" value="1"/>
</dbReference>
<feature type="domain" description="RDD" evidence="6">
    <location>
        <begin position="19"/>
        <end position="146"/>
    </location>
</feature>
<keyword evidence="3 5" id="KW-1133">Transmembrane helix</keyword>
<keyword evidence="2 5" id="KW-0812">Transmembrane</keyword>
<feature type="transmembrane region" description="Helical" evidence="5">
    <location>
        <begin position="112"/>
        <end position="133"/>
    </location>
</feature>